<reference evidence="1 2" key="1">
    <citation type="submission" date="2024-10" db="EMBL/GenBank/DDBJ databases">
        <title>The Natural Products Discovery Center: Release of the First 8490 Sequenced Strains for Exploring Actinobacteria Biosynthetic Diversity.</title>
        <authorList>
            <person name="Kalkreuter E."/>
            <person name="Kautsar S.A."/>
            <person name="Yang D."/>
            <person name="Bader C.D."/>
            <person name="Teijaro C.N."/>
            <person name="Fluegel L."/>
            <person name="Davis C.M."/>
            <person name="Simpson J.R."/>
            <person name="Lauterbach L."/>
            <person name="Steele A.D."/>
            <person name="Gui C."/>
            <person name="Meng S."/>
            <person name="Li G."/>
            <person name="Viehrig K."/>
            <person name="Ye F."/>
            <person name="Su P."/>
            <person name="Kiefer A.F."/>
            <person name="Nichols A."/>
            <person name="Cepeda A.J."/>
            <person name="Yan W."/>
            <person name="Fan B."/>
            <person name="Jiang Y."/>
            <person name="Adhikari A."/>
            <person name="Zheng C.-J."/>
            <person name="Schuster L."/>
            <person name="Cowan T.M."/>
            <person name="Smanski M.J."/>
            <person name="Chevrette M.G."/>
            <person name="De Carvalho L.P.S."/>
            <person name="Shen B."/>
        </authorList>
    </citation>
    <scope>NUCLEOTIDE SEQUENCE [LARGE SCALE GENOMIC DNA]</scope>
    <source>
        <strain evidence="1 2">NPDC019275</strain>
    </source>
</reference>
<proteinExistence type="predicted"/>
<comment type="caution">
    <text evidence="1">The sequence shown here is derived from an EMBL/GenBank/DDBJ whole genome shotgun (WGS) entry which is preliminary data.</text>
</comment>
<sequence>MVMSNSQEAEWETYESLAVFLLDKIGAMLGLERVEGKQKLVGDVGTDWEVDGKGVRSDGGGLS</sequence>
<organism evidence="1 2">
    <name type="scientific">Nocardia xishanensis</name>
    <dbReference type="NCBI Taxonomy" id="238964"/>
    <lineage>
        <taxon>Bacteria</taxon>
        <taxon>Bacillati</taxon>
        <taxon>Actinomycetota</taxon>
        <taxon>Actinomycetes</taxon>
        <taxon>Mycobacteriales</taxon>
        <taxon>Nocardiaceae</taxon>
        <taxon>Nocardia</taxon>
    </lineage>
</organism>
<accession>A0ABW7XAX4</accession>
<evidence type="ECO:0000313" key="1">
    <source>
        <dbReference type="EMBL" id="MFI2478152.1"/>
    </source>
</evidence>
<dbReference type="EMBL" id="JBIRYO010000034">
    <property type="protein sequence ID" value="MFI2478152.1"/>
    <property type="molecule type" value="Genomic_DNA"/>
</dbReference>
<evidence type="ECO:0000313" key="2">
    <source>
        <dbReference type="Proteomes" id="UP001611415"/>
    </source>
</evidence>
<gene>
    <name evidence="1" type="ORF">ACH49W_32740</name>
</gene>
<dbReference type="RefSeq" id="WP_397095629.1">
    <property type="nucleotide sequence ID" value="NZ_JBIRYO010000034.1"/>
</dbReference>
<keyword evidence="2" id="KW-1185">Reference proteome</keyword>
<name>A0ABW7XAX4_9NOCA</name>
<protein>
    <submittedName>
        <fullName evidence="1">Uncharacterized protein</fullName>
    </submittedName>
</protein>
<dbReference type="Proteomes" id="UP001611415">
    <property type="component" value="Unassembled WGS sequence"/>
</dbReference>